<dbReference type="RefSeq" id="WP_219050296.1">
    <property type="nucleotide sequence ID" value="NZ_JAHWDP010000001.1"/>
</dbReference>
<dbReference type="Pfam" id="PF16267">
    <property type="entry name" value="DUF4920"/>
    <property type="match status" value="1"/>
</dbReference>
<proteinExistence type="predicted"/>
<feature type="chain" id="PRO_5040813768" evidence="1">
    <location>
        <begin position="19"/>
        <end position="173"/>
    </location>
</feature>
<gene>
    <name evidence="2" type="ORF">KXJ69_00245</name>
</gene>
<reference evidence="2" key="1">
    <citation type="submission" date="2021-07" db="EMBL/GenBank/DDBJ databases">
        <title>Aureisphaera sp. CAU 1614 isolated from sea sediment.</title>
        <authorList>
            <person name="Kim W."/>
        </authorList>
    </citation>
    <scope>NUCLEOTIDE SEQUENCE</scope>
    <source>
        <strain evidence="2">CAU 1614</strain>
    </source>
</reference>
<keyword evidence="1" id="KW-0732">Signal</keyword>
<dbReference type="AlphaFoldDB" id="A0A9X1JXF2"/>
<evidence type="ECO:0000256" key="1">
    <source>
        <dbReference type="SAM" id="SignalP"/>
    </source>
</evidence>
<evidence type="ECO:0000313" key="3">
    <source>
        <dbReference type="Proteomes" id="UP001138686"/>
    </source>
</evidence>
<dbReference type="Proteomes" id="UP001138686">
    <property type="component" value="Unassembled WGS sequence"/>
</dbReference>
<accession>A0A9X1JXF2</accession>
<dbReference type="InterPro" id="IPR032577">
    <property type="entry name" value="DUF4920"/>
</dbReference>
<organism evidence="2 3">
    <name type="scientific">Halomarinibacterium sedimenti</name>
    <dbReference type="NCBI Taxonomy" id="2857106"/>
    <lineage>
        <taxon>Bacteria</taxon>
        <taxon>Pseudomonadati</taxon>
        <taxon>Bacteroidota</taxon>
        <taxon>Flavobacteriia</taxon>
        <taxon>Flavobacteriales</taxon>
        <taxon>Flavobacteriaceae</taxon>
        <taxon>Halomarinibacterium</taxon>
    </lineage>
</organism>
<keyword evidence="3" id="KW-1185">Reference proteome</keyword>
<name>A0A9X1JXF2_9FLAO</name>
<sequence>MKKIAYLLLLSLAVVACKNTTETNENEATAEAVVEEVSVNYQSFGEQITDEEVLTKDEMIEKYQNLKEGDTVEVKFSSKVNSVCQSKGCWMRLDMGDNESFVKFKDYAFFMPKDIAGQDVIVDGKAFVEQTSVEDLKHFAKDAGKSQEEIDAITEPKLTLSFLSSGVLIPEKQ</sequence>
<protein>
    <submittedName>
        <fullName evidence="2">DUF4920 domain-containing protein</fullName>
    </submittedName>
</protein>
<dbReference type="PROSITE" id="PS51257">
    <property type="entry name" value="PROKAR_LIPOPROTEIN"/>
    <property type="match status" value="1"/>
</dbReference>
<evidence type="ECO:0000313" key="2">
    <source>
        <dbReference type="EMBL" id="MBW2936512.1"/>
    </source>
</evidence>
<dbReference type="EMBL" id="JAHWDP010000001">
    <property type="protein sequence ID" value="MBW2936512.1"/>
    <property type="molecule type" value="Genomic_DNA"/>
</dbReference>
<comment type="caution">
    <text evidence="2">The sequence shown here is derived from an EMBL/GenBank/DDBJ whole genome shotgun (WGS) entry which is preliminary data.</text>
</comment>
<feature type="signal peptide" evidence="1">
    <location>
        <begin position="1"/>
        <end position="18"/>
    </location>
</feature>